<evidence type="ECO:0000313" key="5">
    <source>
        <dbReference type="Proteomes" id="UP001140949"/>
    </source>
</evidence>
<keyword evidence="5" id="KW-1185">Reference proteome</keyword>
<protein>
    <submittedName>
        <fullName evidence="2">Uncharacterized protein</fullName>
    </submittedName>
</protein>
<dbReference type="EMBL" id="JANAVB010002794">
    <property type="protein sequence ID" value="KAJ6850682.1"/>
    <property type="molecule type" value="Genomic_DNA"/>
</dbReference>
<accession>A0AAX6F4C7</accession>
<evidence type="ECO:0000313" key="4">
    <source>
        <dbReference type="EMBL" id="KAJ6850682.1"/>
    </source>
</evidence>
<organism evidence="2 5">
    <name type="scientific">Iris pallida</name>
    <name type="common">Sweet iris</name>
    <dbReference type="NCBI Taxonomy" id="29817"/>
    <lineage>
        <taxon>Eukaryota</taxon>
        <taxon>Viridiplantae</taxon>
        <taxon>Streptophyta</taxon>
        <taxon>Embryophyta</taxon>
        <taxon>Tracheophyta</taxon>
        <taxon>Spermatophyta</taxon>
        <taxon>Magnoliopsida</taxon>
        <taxon>Liliopsida</taxon>
        <taxon>Asparagales</taxon>
        <taxon>Iridaceae</taxon>
        <taxon>Iridoideae</taxon>
        <taxon>Irideae</taxon>
        <taxon>Iris</taxon>
    </lineage>
</organism>
<name>A0AAX6F4C7_IRIPA</name>
<dbReference type="AlphaFoldDB" id="A0AAX6F4C7"/>
<evidence type="ECO:0000313" key="3">
    <source>
        <dbReference type="EMBL" id="KAJ6826145.1"/>
    </source>
</evidence>
<evidence type="ECO:0000256" key="1">
    <source>
        <dbReference type="SAM" id="MobiDB-lite"/>
    </source>
</evidence>
<feature type="compositionally biased region" description="Polar residues" evidence="1">
    <location>
        <begin position="17"/>
        <end position="34"/>
    </location>
</feature>
<dbReference type="Proteomes" id="UP001140949">
    <property type="component" value="Unassembled WGS sequence"/>
</dbReference>
<reference evidence="2" key="1">
    <citation type="journal article" date="2023" name="GigaByte">
        <title>Genome assembly of the bearded iris, Iris pallida Lam.</title>
        <authorList>
            <person name="Bruccoleri R.E."/>
            <person name="Oakeley E.J."/>
            <person name="Faust A.M.E."/>
            <person name="Altorfer M."/>
            <person name="Dessus-Babus S."/>
            <person name="Burckhardt D."/>
            <person name="Oertli M."/>
            <person name="Naumann U."/>
            <person name="Petersen F."/>
            <person name="Wong J."/>
        </authorList>
    </citation>
    <scope>NUCLEOTIDE SEQUENCE</scope>
    <source>
        <strain evidence="2">GSM-AAB239-AS_SAM_17_03QT</strain>
    </source>
</reference>
<reference evidence="2" key="2">
    <citation type="submission" date="2023-04" db="EMBL/GenBank/DDBJ databases">
        <authorList>
            <person name="Bruccoleri R.E."/>
            <person name="Oakeley E.J."/>
            <person name="Faust A.-M."/>
            <person name="Dessus-Babus S."/>
            <person name="Altorfer M."/>
            <person name="Burckhardt D."/>
            <person name="Oertli M."/>
            <person name="Naumann U."/>
            <person name="Petersen F."/>
            <person name="Wong J."/>
        </authorList>
    </citation>
    <scope>NUCLEOTIDE SEQUENCE</scope>
    <source>
        <strain evidence="2">GSM-AAB239-AS_SAM_17_03QT</strain>
        <tissue evidence="2">Leaf</tissue>
    </source>
</reference>
<dbReference type="EMBL" id="JANAVB010031813">
    <property type="protein sequence ID" value="KAJ6811320.1"/>
    <property type="molecule type" value="Genomic_DNA"/>
</dbReference>
<sequence length="34" mass="4093">MEKTDKGTSHRERHTSRSTNLPRRTSIYTKPTYR</sequence>
<gene>
    <name evidence="2" type="ORF">M6B38_154950</name>
    <name evidence="4" type="ORF">M6B38_264215</name>
    <name evidence="3" type="ORF">M6B38_373730</name>
</gene>
<proteinExistence type="predicted"/>
<dbReference type="EMBL" id="JANAVB010021154">
    <property type="protein sequence ID" value="KAJ6826145.1"/>
    <property type="molecule type" value="Genomic_DNA"/>
</dbReference>
<evidence type="ECO:0000313" key="2">
    <source>
        <dbReference type="EMBL" id="KAJ6811320.1"/>
    </source>
</evidence>
<comment type="caution">
    <text evidence="2">The sequence shown here is derived from an EMBL/GenBank/DDBJ whole genome shotgun (WGS) entry which is preliminary data.</text>
</comment>
<feature type="region of interest" description="Disordered" evidence="1">
    <location>
        <begin position="1"/>
        <end position="34"/>
    </location>
</feature>
<feature type="compositionally biased region" description="Basic and acidic residues" evidence="1">
    <location>
        <begin position="1"/>
        <end position="10"/>
    </location>
</feature>